<reference evidence="2" key="1">
    <citation type="submission" date="2015-10" db="EMBL/GenBank/DDBJ databases">
        <title>Draft Genome Sequences of 11 Lactococcus lactis subspecies cremoris strains.</title>
        <authorList>
            <person name="Wels M."/>
            <person name="Backus L."/>
            <person name="Boekhorst J."/>
            <person name="Dijkstra A."/>
            <person name="Beerthuizen M."/>
            <person name="Kelly W."/>
            <person name="Siezen R."/>
            <person name="Bachmann H."/>
            <person name="Van Hijum S."/>
        </authorList>
    </citation>
    <scope>NUCLEOTIDE SEQUENCE [LARGE SCALE GENOMIC DNA]</scope>
    <source>
        <strain evidence="2">LMG9449</strain>
    </source>
</reference>
<dbReference type="Proteomes" id="UP000053612">
    <property type="component" value="Unassembled WGS sequence"/>
</dbReference>
<organism evidence="1 2">
    <name type="scientific">Lactococcus lactis subsp. lactis</name>
    <name type="common">Streptococcus lactis</name>
    <dbReference type="NCBI Taxonomy" id="1360"/>
    <lineage>
        <taxon>Bacteria</taxon>
        <taxon>Bacillati</taxon>
        <taxon>Bacillota</taxon>
        <taxon>Bacilli</taxon>
        <taxon>Lactobacillales</taxon>
        <taxon>Streptococcaceae</taxon>
        <taxon>Lactococcus</taxon>
    </lineage>
</organism>
<evidence type="ECO:0000313" key="1">
    <source>
        <dbReference type="EMBL" id="KSU17126.1"/>
    </source>
</evidence>
<dbReference type="AlphaFoldDB" id="A0A0V8DTX9"/>
<sequence>MKNKLKERRESLGLSVEQVAERMIEPFRQTYIELIKDNERQNRLENDDLPEDQSWDKLLAKALECKIEDLI</sequence>
<dbReference type="GO" id="GO:0003677">
    <property type="term" value="F:DNA binding"/>
    <property type="evidence" value="ECO:0007669"/>
    <property type="project" value="InterPro"/>
</dbReference>
<evidence type="ECO:0000313" key="2">
    <source>
        <dbReference type="Proteomes" id="UP000053612"/>
    </source>
</evidence>
<comment type="caution">
    <text evidence="1">The sequence shown here is derived from an EMBL/GenBank/DDBJ whole genome shotgun (WGS) entry which is preliminary data.</text>
</comment>
<dbReference type="InterPro" id="IPR010982">
    <property type="entry name" value="Lambda_DNA-bd_dom_sf"/>
</dbReference>
<dbReference type="RefSeq" id="WP_058225106.1">
    <property type="nucleotide sequence ID" value="NZ_LKLS01000143.1"/>
</dbReference>
<dbReference type="PATRIC" id="fig|1360.109.peg.1910"/>
<accession>A0A0V8DTX9</accession>
<name>A0A0V8DTX9_LACLL</name>
<proteinExistence type="predicted"/>
<dbReference type="Gene3D" id="1.10.260.40">
    <property type="entry name" value="lambda repressor-like DNA-binding domains"/>
    <property type="match status" value="1"/>
</dbReference>
<dbReference type="EMBL" id="LKLS01000143">
    <property type="protein sequence ID" value="KSU17126.1"/>
    <property type="molecule type" value="Genomic_DNA"/>
</dbReference>
<gene>
    <name evidence="1" type="ORF">LMG9449_1825</name>
</gene>
<protein>
    <submittedName>
        <fullName evidence="1">Uncharacterized protein</fullName>
    </submittedName>
</protein>